<dbReference type="GO" id="GO:0002161">
    <property type="term" value="F:aminoacyl-tRNA deacylase activity"/>
    <property type="evidence" value="ECO:0007669"/>
    <property type="project" value="TreeGrafter"/>
</dbReference>
<feature type="binding site" evidence="11">
    <location>
        <position position="575"/>
    </location>
    <ligand>
        <name>Zn(2+)</name>
        <dbReference type="ChEBI" id="CHEBI:29105"/>
    </ligand>
</feature>
<dbReference type="Gene3D" id="3.30.930.10">
    <property type="entry name" value="Bira Bifunctional Protein, Domain 2"/>
    <property type="match status" value="1"/>
</dbReference>
<dbReference type="HAMAP" id="MF_00036_B">
    <property type="entry name" value="Ala_tRNA_synth_B"/>
    <property type="match status" value="1"/>
</dbReference>
<dbReference type="NCBIfam" id="TIGR00344">
    <property type="entry name" value="alaS"/>
    <property type="match status" value="1"/>
</dbReference>
<evidence type="ECO:0000313" key="15">
    <source>
        <dbReference type="Proteomes" id="UP000229740"/>
    </source>
</evidence>
<keyword evidence="7 11" id="KW-0067">ATP-binding</keyword>
<dbReference type="FunFam" id="3.30.980.10:FF:000004">
    <property type="entry name" value="Alanine--tRNA ligase, cytoplasmic"/>
    <property type="match status" value="1"/>
</dbReference>
<dbReference type="Gene3D" id="6.10.250.550">
    <property type="match status" value="1"/>
</dbReference>
<dbReference type="InterPro" id="IPR018163">
    <property type="entry name" value="Thr/Ala-tRNA-synth_IIc_edit"/>
</dbReference>
<dbReference type="InterPro" id="IPR009000">
    <property type="entry name" value="Transl_B-barrel_sf"/>
</dbReference>
<keyword evidence="5 11" id="KW-0547">Nucleotide-binding</keyword>
<evidence type="ECO:0000256" key="9">
    <source>
        <dbReference type="ARBA" id="ARBA00022917"/>
    </source>
</evidence>
<dbReference type="InterPro" id="IPR012947">
    <property type="entry name" value="tRNA_SAD"/>
</dbReference>
<feature type="binding site" evidence="11">
    <location>
        <position position="677"/>
    </location>
    <ligand>
        <name>Zn(2+)</name>
        <dbReference type="ChEBI" id="CHEBI:29105"/>
    </ligand>
</feature>
<dbReference type="Gene3D" id="3.30.980.10">
    <property type="entry name" value="Threonyl-trna Synthetase, Chain A, domain 2"/>
    <property type="match status" value="1"/>
</dbReference>
<protein>
    <recommendedName>
        <fullName evidence="11">Alanine--tRNA ligase</fullName>
        <ecNumber evidence="11">6.1.1.7</ecNumber>
    </recommendedName>
    <alternativeName>
        <fullName evidence="11">Alanyl-tRNA synthetase</fullName>
        <shortName evidence="11">AlaRS</shortName>
    </alternativeName>
</protein>
<dbReference type="SUPFAM" id="SSF55681">
    <property type="entry name" value="Class II aaRS and biotin synthetases"/>
    <property type="match status" value="1"/>
</dbReference>
<evidence type="ECO:0000256" key="1">
    <source>
        <dbReference type="ARBA" id="ARBA00008226"/>
    </source>
</evidence>
<dbReference type="InterPro" id="IPR003156">
    <property type="entry name" value="DHHA1_dom"/>
</dbReference>
<dbReference type="PANTHER" id="PTHR11777">
    <property type="entry name" value="ALANYL-TRNA SYNTHETASE"/>
    <property type="match status" value="1"/>
</dbReference>
<comment type="domain">
    <text evidence="11">Consists of three domains; the N-terminal catalytic domain, the editing domain and the C-terminal C-Ala domain. The editing domain removes incorrectly charged amino acids, while the C-Ala domain, along with tRNA(Ala), serves as a bridge to cooperatively bring together the editing and aminoacylation centers thus stimulating deacylation of misacylated tRNAs.</text>
</comment>
<keyword evidence="8 11" id="KW-0694">RNA-binding</keyword>
<dbReference type="EC" id="6.1.1.7" evidence="11"/>
<dbReference type="Gene3D" id="2.40.30.130">
    <property type="match status" value="1"/>
</dbReference>
<reference evidence="14 15" key="1">
    <citation type="submission" date="2017-10" db="EMBL/GenBank/DDBJ databases">
        <title>Novel microbial diversity and functional potential in the marine mammal oral microbiome.</title>
        <authorList>
            <person name="Dudek N.K."/>
            <person name="Sun C.L."/>
            <person name="Burstein D."/>
            <person name="Kantor R.S."/>
            <person name="Aliaga Goltsman D.S."/>
            <person name="Bik E.M."/>
            <person name="Thomas B.C."/>
            <person name="Banfield J.F."/>
            <person name="Relman D.A."/>
        </authorList>
    </citation>
    <scope>NUCLEOTIDE SEQUENCE [LARGE SCALE GENOMIC DNA]</scope>
    <source>
        <strain evidence="14">DOLZORAL124_49_17</strain>
    </source>
</reference>
<dbReference type="GO" id="GO:0008270">
    <property type="term" value="F:zinc ion binding"/>
    <property type="evidence" value="ECO:0007669"/>
    <property type="project" value="UniProtKB-UniRule"/>
</dbReference>
<evidence type="ECO:0000256" key="4">
    <source>
        <dbReference type="ARBA" id="ARBA00022723"/>
    </source>
</evidence>
<dbReference type="InterPro" id="IPR002318">
    <property type="entry name" value="Ala-tRNA-lgiase_IIc"/>
</dbReference>
<accession>A0A2G6E2T9</accession>
<dbReference type="Pfam" id="PF02272">
    <property type="entry name" value="DHHA1"/>
    <property type="match status" value="1"/>
</dbReference>
<evidence type="ECO:0000256" key="10">
    <source>
        <dbReference type="ARBA" id="ARBA00023146"/>
    </source>
</evidence>
<dbReference type="Pfam" id="PF01411">
    <property type="entry name" value="tRNA-synt_2c"/>
    <property type="match status" value="1"/>
</dbReference>
<evidence type="ECO:0000256" key="3">
    <source>
        <dbReference type="ARBA" id="ARBA00022598"/>
    </source>
</evidence>
<evidence type="ECO:0000259" key="13">
    <source>
        <dbReference type="PROSITE" id="PS50860"/>
    </source>
</evidence>
<keyword evidence="9 11" id="KW-0648">Protein biosynthesis</keyword>
<dbReference type="InterPro" id="IPR023033">
    <property type="entry name" value="Ala_tRNA_ligase_euk/bac"/>
</dbReference>
<comment type="cofactor">
    <cofactor evidence="11">
        <name>Zn(2+)</name>
        <dbReference type="ChEBI" id="CHEBI:29105"/>
    </cofactor>
    <text evidence="11">Binds 1 zinc ion per subunit.</text>
</comment>
<evidence type="ECO:0000256" key="8">
    <source>
        <dbReference type="ARBA" id="ARBA00022884"/>
    </source>
</evidence>
<evidence type="ECO:0000256" key="11">
    <source>
        <dbReference type="HAMAP-Rule" id="MF_00036"/>
    </source>
</evidence>
<feature type="binding site" evidence="11">
    <location>
        <position position="571"/>
    </location>
    <ligand>
        <name>Zn(2+)</name>
        <dbReference type="ChEBI" id="CHEBI:29105"/>
    </ligand>
</feature>
<organism evidence="14 15">
    <name type="scientific">candidate division KSB3 bacterium</name>
    <dbReference type="NCBI Taxonomy" id="2044937"/>
    <lineage>
        <taxon>Bacteria</taxon>
        <taxon>candidate division KSB3</taxon>
    </lineage>
</organism>
<dbReference type="GO" id="GO:0004813">
    <property type="term" value="F:alanine-tRNA ligase activity"/>
    <property type="evidence" value="ECO:0007669"/>
    <property type="project" value="UniProtKB-UniRule"/>
</dbReference>
<dbReference type="Proteomes" id="UP000229740">
    <property type="component" value="Unassembled WGS sequence"/>
</dbReference>
<dbReference type="Gene3D" id="3.10.310.40">
    <property type="match status" value="1"/>
</dbReference>
<dbReference type="FunFam" id="3.10.310.40:FF:000001">
    <property type="entry name" value="Alanine--tRNA ligase"/>
    <property type="match status" value="1"/>
</dbReference>
<dbReference type="InterPro" id="IPR050058">
    <property type="entry name" value="Ala-tRNA_ligase"/>
</dbReference>
<dbReference type="InterPro" id="IPR018165">
    <property type="entry name" value="Ala-tRNA-synth_IIc_core"/>
</dbReference>
<dbReference type="Pfam" id="PF07973">
    <property type="entry name" value="tRNA_SAD"/>
    <property type="match status" value="1"/>
</dbReference>
<dbReference type="AlphaFoldDB" id="A0A2G6E2T9"/>
<proteinExistence type="inferred from homology"/>
<dbReference type="SUPFAM" id="SSF101353">
    <property type="entry name" value="Putative anticodon-binding domain of alanyl-tRNA synthetase (AlaRS)"/>
    <property type="match status" value="1"/>
</dbReference>
<dbReference type="InterPro" id="IPR018162">
    <property type="entry name" value="Ala-tRNA-ligase_IIc_anticod-bd"/>
</dbReference>
<evidence type="ECO:0000256" key="7">
    <source>
        <dbReference type="ARBA" id="ARBA00022840"/>
    </source>
</evidence>
<dbReference type="SUPFAM" id="SSF50447">
    <property type="entry name" value="Translation proteins"/>
    <property type="match status" value="1"/>
</dbReference>
<dbReference type="GO" id="GO:0000049">
    <property type="term" value="F:tRNA binding"/>
    <property type="evidence" value="ECO:0007669"/>
    <property type="project" value="UniProtKB-KW"/>
</dbReference>
<dbReference type="FunFam" id="3.30.54.20:FF:000001">
    <property type="entry name" value="Alanine--tRNA ligase"/>
    <property type="match status" value="1"/>
</dbReference>
<comment type="caution">
    <text evidence="14">The sequence shown here is derived from an EMBL/GenBank/DDBJ whole genome shotgun (WGS) entry which is preliminary data.</text>
</comment>
<dbReference type="GO" id="GO:0045892">
    <property type="term" value="P:negative regulation of DNA-templated transcription"/>
    <property type="evidence" value="ECO:0007669"/>
    <property type="project" value="TreeGrafter"/>
</dbReference>
<feature type="binding site" evidence="11">
    <location>
        <position position="673"/>
    </location>
    <ligand>
        <name>Zn(2+)</name>
        <dbReference type="ChEBI" id="CHEBI:29105"/>
    </ligand>
</feature>
<feature type="domain" description="Alanyl-transfer RNA synthetases family profile" evidence="13">
    <location>
        <begin position="1"/>
        <end position="716"/>
    </location>
</feature>
<keyword evidence="11" id="KW-0963">Cytoplasm</keyword>
<keyword evidence="10 11" id="KW-0030">Aminoacyl-tRNA synthetase</keyword>
<name>A0A2G6E2T9_9BACT</name>
<evidence type="ECO:0000313" key="14">
    <source>
        <dbReference type="EMBL" id="PID56222.1"/>
    </source>
</evidence>
<evidence type="ECO:0000256" key="2">
    <source>
        <dbReference type="ARBA" id="ARBA00022555"/>
    </source>
</evidence>
<dbReference type="GO" id="GO:0005829">
    <property type="term" value="C:cytosol"/>
    <property type="evidence" value="ECO:0007669"/>
    <property type="project" value="TreeGrafter"/>
</dbReference>
<dbReference type="PRINTS" id="PR00980">
    <property type="entry name" value="TRNASYNTHALA"/>
</dbReference>
<keyword evidence="2 11" id="KW-0820">tRNA-binding</keyword>
<dbReference type="EMBL" id="PDPS01000037">
    <property type="protein sequence ID" value="PID56222.1"/>
    <property type="molecule type" value="Genomic_DNA"/>
</dbReference>
<sequence length="884" mass="98106">MTGNELRRKFLAFFERNSHTIVPSSSLVPQNDPTLLFTNAGMVQFKDVFLGAEQRGYSRATSAQKCVRAGGKHNDLENVGRTARHHTFFEMMGNFSFGDYFKNDAVRFGWEFLTEILELPPDKLWVTVYEEDDESYLLWKDFIQVPEERIIRMGKKDNFWAMGDVGPCGPCSEILIDQGESMRCGPECGIGLCDCDRYLELWNLVFMQYERDEDGNLAPLPKPSIDTGMGLERVAAVLQGVQSNYDSDLFAPLLHFSEEISGKRYGEHEKDDISMRVIADHLRSTTFLISDGVLPANEGRGYVLRRILRRAARHGKMLGLSEPFLYKGTRVVVDCMKDVYRELSDNGEHVAQVTLNEERRFGRTLNQGIEILHNLVAEAQAHNIAALDGKEVFRLYDTFGFPLDLTQDIAGEAGLGVDLEAFEREMNAQRSRARNAWKGSGEMAVADIYKNVASTQPATRFIGYSEFRSTGSIVLALIKDHAFVDDAFEGDRVELVLDVTPCYGESGGQIGDRGVFQTQDGTVAGSISKTSKPVPQIFVHHATLERGSLHVGQQLIVQVDEELRKKTRRNHTATHLLHAALREVLGDHVKQAGSMVLPDRFRFDFTHFSGVEFEELRRIEELVNRGILTNTAVETSEVSMDEALDMGALAFFEDKYGDRVRVVQIPGISMELCGGTHASATGELGLCKLVNESSIAAGVRRIEALTGEAALQYVQQEETRLREATSLLKVSSEEVVPKIERLLGNTRDYEREIERLNMKLATAQVSSLLEQAREICGVNVIAARIEHLDAKGLRNFADVLKAKLGTGIIVLGLESDTGRVSLLSAVTKDLNPAYHAGKIIKEVAAVVGGNGGGRPDMAQAGGKHPEKLNEALEHVFQIVEACST</sequence>
<dbReference type="FunFam" id="3.30.930.10:FF:000004">
    <property type="entry name" value="Alanine--tRNA ligase"/>
    <property type="match status" value="1"/>
</dbReference>
<dbReference type="InterPro" id="IPR045864">
    <property type="entry name" value="aa-tRNA-synth_II/BPL/LPL"/>
</dbReference>
<evidence type="ECO:0000256" key="12">
    <source>
        <dbReference type="SAM" id="Coils"/>
    </source>
</evidence>
<keyword evidence="4 11" id="KW-0479">Metal-binding</keyword>
<comment type="function">
    <text evidence="11">Catalyzes the attachment of alanine to tRNA(Ala) in a two-step reaction: alanine is first activated by ATP to form Ala-AMP and then transferred to the acceptor end of tRNA(Ala). Also edits incorrectly charged Ser-tRNA(Ala) and Gly-tRNA(Ala) via its editing domain.</text>
</comment>
<dbReference type="SMART" id="SM00863">
    <property type="entry name" value="tRNA_SAD"/>
    <property type="match status" value="1"/>
</dbReference>
<keyword evidence="12" id="KW-0175">Coiled coil</keyword>
<dbReference type="GO" id="GO:0005524">
    <property type="term" value="F:ATP binding"/>
    <property type="evidence" value="ECO:0007669"/>
    <property type="project" value="UniProtKB-UniRule"/>
</dbReference>
<feature type="coiled-coil region" evidence="12">
    <location>
        <begin position="714"/>
        <end position="766"/>
    </location>
</feature>
<keyword evidence="6 11" id="KW-0862">Zinc</keyword>
<keyword evidence="3 11" id="KW-0436">Ligase</keyword>
<dbReference type="PANTHER" id="PTHR11777:SF9">
    <property type="entry name" value="ALANINE--TRNA LIGASE, CYTOPLASMIC"/>
    <property type="match status" value="1"/>
</dbReference>
<comment type="subcellular location">
    <subcellularLocation>
        <location evidence="11">Cytoplasm</location>
    </subcellularLocation>
</comment>
<dbReference type="CDD" id="cd00673">
    <property type="entry name" value="AlaRS_core"/>
    <property type="match status" value="1"/>
</dbReference>
<dbReference type="SUPFAM" id="SSF55186">
    <property type="entry name" value="ThrRS/AlaRS common domain"/>
    <property type="match status" value="1"/>
</dbReference>
<evidence type="ECO:0000256" key="6">
    <source>
        <dbReference type="ARBA" id="ARBA00022833"/>
    </source>
</evidence>
<comment type="similarity">
    <text evidence="1 11">Belongs to the class-II aminoacyl-tRNA synthetase family.</text>
</comment>
<dbReference type="Gene3D" id="3.30.54.20">
    <property type="match status" value="1"/>
</dbReference>
<comment type="catalytic activity">
    <reaction evidence="11">
        <text>tRNA(Ala) + L-alanine + ATP = L-alanyl-tRNA(Ala) + AMP + diphosphate</text>
        <dbReference type="Rhea" id="RHEA:12540"/>
        <dbReference type="Rhea" id="RHEA-COMP:9657"/>
        <dbReference type="Rhea" id="RHEA-COMP:9923"/>
        <dbReference type="ChEBI" id="CHEBI:30616"/>
        <dbReference type="ChEBI" id="CHEBI:33019"/>
        <dbReference type="ChEBI" id="CHEBI:57972"/>
        <dbReference type="ChEBI" id="CHEBI:78442"/>
        <dbReference type="ChEBI" id="CHEBI:78497"/>
        <dbReference type="ChEBI" id="CHEBI:456215"/>
        <dbReference type="EC" id="6.1.1.7"/>
    </reaction>
</comment>
<dbReference type="InterPro" id="IPR018164">
    <property type="entry name" value="Ala-tRNA-synth_IIc_N"/>
</dbReference>
<evidence type="ECO:0000256" key="5">
    <source>
        <dbReference type="ARBA" id="ARBA00022741"/>
    </source>
</evidence>
<dbReference type="GO" id="GO:0006419">
    <property type="term" value="P:alanyl-tRNA aminoacylation"/>
    <property type="evidence" value="ECO:0007669"/>
    <property type="project" value="UniProtKB-UniRule"/>
</dbReference>
<dbReference type="PROSITE" id="PS50860">
    <property type="entry name" value="AA_TRNA_LIGASE_II_ALA"/>
    <property type="match status" value="1"/>
</dbReference>
<gene>
    <name evidence="11" type="primary">alaS</name>
    <name evidence="14" type="ORF">CSB45_12540</name>
</gene>